<evidence type="ECO:0000259" key="2">
    <source>
        <dbReference type="Pfam" id="PF11127"/>
    </source>
</evidence>
<feature type="transmembrane region" description="Helical" evidence="1">
    <location>
        <begin position="40"/>
        <end position="64"/>
    </location>
</feature>
<protein>
    <submittedName>
        <fullName evidence="3">DUF2892 domain-containing protein</fullName>
    </submittedName>
</protein>
<comment type="caution">
    <text evidence="3">The sequence shown here is derived from an EMBL/GenBank/DDBJ whole genome shotgun (WGS) entry which is preliminary data.</text>
</comment>
<evidence type="ECO:0000256" key="1">
    <source>
        <dbReference type="SAM" id="Phobius"/>
    </source>
</evidence>
<keyword evidence="1" id="KW-0812">Transmembrane</keyword>
<sequence>MKLTQNLNLIDRSARGIIGVLVTLFALFNGSYIEEPIIEILLGIFGVLNLISLFSGWCPVYQIAGLSTRSER</sequence>
<organism evidence="3 4">
    <name type="scientific">Paraglaciecola algarum</name>
    <dbReference type="NCBI Taxonomy" id="3050085"/>
    <lineage>
        <taxon>Bacteria</taxon>
        <taxon>Pseudomonadati</taxon>
        <taxon>Pseudomonadota</taxon>
        <taxon>Gammaproteobacteria</taxon>
        <taxon>Alteromonadales</taxon>
        <taxon>Alteromonadaceae</taxon>
        <taxon>Paraglaciecola</taxon>
    </lineage>
</organism>
<dbReference type="Pfam" id="PF11127">
    <property type="entry name" value="YgaP-like_TM"/>
    <property type="match status" value="1"/>
</dbReference>
<keyword evidence="1" id="KW-0472">Membrane</keyword>
<keyword evidence="4" id="KW-1185">Reference proteome</keyword>
<proteinExistence type="predicted"/>
<keyword evidence="1" id="KW-1133">Transmembrane helix</keyword>
<feature type="domain" description="Inner membrane protein YgaP-like transmembrane" evidence="2">
    <location>
        <begin position="4"/>
        <end position="71"/>
    </location>
</feature>
<dbReference type="EMBL" id="JAKGAS010000012">
    <property type="protein sequence ID" value="MCF2949918.1"/>
    <property type="molecule type" value="Genomic_DNA"/>
</dbReference>
<dbReference type="InterPro" id="IPR021309">
    <property type="entry name" value="YgaP-like_TM"/>
</dbReference>
<gene>
    <name evidence="3" type="ORF">L0668_17495</name>
</gene>
<name>A0ABS9DAJ1_9ALTE</name>
<dbReference type="Proteomes" id="UP001521137">
    <property type="component" value="Unassembled WGS sequence"/>
</dbReference>
<reference evidence="3 4" key="1">
    <citation type="submission" date="2022-01" db="EMBL/GenBank/DDBJ databases">
        <title>Paraglaciecola sp. G1-23.</title>
        <authorList>
            <person name="Jin M.S."/>
            <person name="Han D.M."/>
            <person name="Kim H.M."/>
            <person name="Jeon C.O."/>
        </authorList>
    </citation>
    <scope>NUCLEOTIDE SEQUENCE [LARGE SCALE GENOMIC DNA]</scope>
    <source>
        <strain evidence="3 4">G1-23</strain>
    </source>
</reference>
<dbReference type="RefSeq" id="WP_235314021.1">
    <property type="nucleotide sequence ID" value="NZ_JAKGAS010000012.1"/>
</dbReference>
<evidence type="ECO:0000313" key="3">
    <source>
        <dbReference type="EMBL" id="MCF2949918.1"/>
    </source>
</evidence>
<accession>A0ABS9DAJ1</accession>
<feature type="transmembrane region" description="Helical" evidence="1">
    <location>
        <begin position="12"/>
        <end position="28"/>
    </location>
</feature>
<evidence type="ECO:0000313" key="4">
    <source>
        <dbReference type="Proteomes" id="UP001521137"/>
    </source>
</evidence>